<dbReference type="EMBL" id="CM023471">
    <property type="protein sequence ID" value="KAH7964981.1"/>
    <property type="molecule type" value="Genomic_DNA"/>
</dbReference>
<protein>
    <submittedName>
        <fullName evidence="1">Uncharacterized protein</fullName>
    </submittedName>
</protein>
<keyword evidence="2" id="KW-1185">Reference proteome</keyword>
<accession>A0ACB8DAQ0</accession>
<dbReference type="Proteomes" id="UP000821865">
    <property type="component" value="Chromosome 2"/>
</dbReference>
<evidence type="ECO:0000313" key="1">
    <source>
        <dbReference type="EMBL" id="KAH7964981.1"/>
    </source>
</evidence>
<gene>
    <name evidence="1" type="ORF">HPB49_002726</name>
</gene>
<evidence type="ECO:0000313" key="2">
    <source>
        <dbReference type="Proteomes" id="UP000821865"/>
    </source>
</evidence>
<sequence length="238" mass="26174">MKHILVLWKDEEKCDIHPITTVVDASIGLELMRDPCGALKRLQSNFIEIKWDAAKPAAPAKILAVGNLASMEKKRNNCVAACGNVPSSESEDRDDVVEQLQATVERLESELQKTKVQLQQTQDCLDSARMVKRLKLILDKADSGEAAEPVAVVSALKVDLGEGILLDDGTLTRLRRDAKNSGSRFARGLLKVLFTAEELENKSLFGRRSNAHKDAAQKEALDPRRVNAILSMCDNTGN</sequence>
<proteinExistence type="predicted"/>
<organism evidence="1 2">
    <name type="scientific">Dermacentor silvarum</name>
    <name type="common">Tick</name>
    <dbReference type="NCBI Taxonomy" id="543639"/>
    <lineage>
        <taxon>Eukaryota</taxon>
        <taxon>Metazoa</taxon>
        <taxon>Ecdysozoa</taxon>
        <taxon>Arthropoda</taxon>
        <taxon>Chelicerata</taxon>
        <taxon>Arachnida</taxon>
        <taxon>Acari</taxon>
        <taxon>Parasitiformes</taxon>
        <taxon>Ixodida</taxon>
        <taxon>Ixodoidea</taxon>
        <taxon>Ixodidae</taxon>
        <taxon>Rhipicephalinae</taxon>
        <taxon>Dermacentor</taxon>
    </lineage>
</organism>
<name>A0ACB8DAQ0_DERSI</name>
<reference evidence="1" key="1">
    <citation type="submission" date="2020-05" db="EMBL/GenBank/DDBJ databases">
        <title>Large-scale comparative analyses of tick genomes elucidate their genetic diversity and vector capacities.</title>
        <authorList>
            <person name="Jia N."/>
            <person name="Wang J."/>
            <person name="Shi W."/>
            <person name="Du L."/>
            <person name="Sun Y."/>
            <person name="Zhan W."/>
            <person name="Jiang J."/>
            <person name="Wang Q."/>
            <person name="Zhang B."/>
            <person name="Ji P."/>
            <person name="Sakyi L.B."/>
            <person name="Cui X."/>
            <person name="Yuan T."/>
            <person name="Jiang B."/>
            <person name="Yang W."/>
            <person name="Lam T.T.-Y."/>
            <person name="Chang Q."/>
            <person name="Ding S."/>
            <person name="Wang X."/>
            <person name="Zhu J."/>
            <person name="Ruan X."/>
            <person name="Zhao L."/>
            <person name="Wei J."/>
            <person name="Que T."/>
            <person name="Du C."/>
            <person name="Cheng J."/>
            <person name="Dai P."/>
            <person name="Han X."/>
            <person name="Huang E."/>
            <person name="Gao Y."/>
            <person name="Liu J."/>
            <person name="Shao H."/>
            <person name="Ye R."/>
            <person name="Li L."/>
            <person name="Wei W."/>
            <person name="Wang X."/>
            <person name="Wang C."/>
            <person name="Yang T."/>
            <person name="Huo Q."/>
            <person name="Li W."/>
            <person name="Guo W."/>
            <person name="Chen H."/>
            <person name="Zhou L."/>
            <person name="Ni X."/>
            <person name="Tian J."/>
            <person name="Zhou Y."/>
            <person name="Sheng Y."/>
            <person name="Liu T."/>
            <person name="Pan Y."/>
            <person name="Xia L."/>
            <person name="Li J."/>
            <person name="Zhao F."/>
            <person name="Cao W."/>
        </authorList>
    </citation>
    <scope>NUCLEOTIDE SEQUENCE</scope>
    <source>
        <strain evidence="1">Dsil-2018</strain>
    </source>
</reference>
<comment type="caution">
    <text evidence="1">The sequence shown here is derived from an EMBL/GenBank/DDBJ whole genome shotgun (WGS) entry which is preliminary data.</text>
</comment>